<feature type="transmembrane region" description="Helical" evidence="1">
    <location>
        <begin position="171"/>
        <end position="195"/>
    </location>
</feature>
<dbReference type="Pfam" id="PF20182">
    <property type="entry name" value="DUF6545"/>
    <property type="match status" value="1"/>
</dbReference>
<feature type="transmembrane region" description="Helical" evidence="1">
    <location>
        <begin position="132"/>
        <end position="150"/>
    </location>
</feature>
<accession>A0A2A5IYI4</accession>
<dbReference type="InterPro" id="IPR046675">
    <property type="entry name" value="DUF6545"/>
</dbReference>
<feature type="domain" description="DUF6545" evidence="2">
    <location>
        <begin position="242"/>
        <end position="371"/>
    </location>
</feature>
<feature type="transmembrane region" description="Helical" evidence="1">
    <location>
        <begin position="215"/>
        <end position="233"/>
    </location>
</feature>
<keyword evidence="1" id="KW-0472">Membrane</keyword>
<name>A0A2A5IYI4_RHOSG</name>
<keyword evidence="1" id="KW-0812">Transmembrane</keyword>
<evidence type="ECO:0000256" key="1">
    <source>
        <dbReference type="SAM" id="Phobius"/>
    </source>
</evidence>
<dbReference type="RefSeq" id="WP_099699063.1">
    <property type="nucleotide sequence ID" value="NZ_NOVD01000082.1"/>
</dbReference>
<feature type="transmembrane region" description="Helical" evidence="1">
    <location>
        <begin position="71"/>
        <end position="90"/>
    </location>
</feature>
<feature type="transmembrane region" description="Helical" evidence="1">
    <location>
        <begin position="102"/>
        <end position="120"/>
    </location>
</feature>
<dbReference type="Proteomes" id="UP000230886">
    <property type="component" value="Unassembled WGS sequence"/>
</dbReference>
<reference evidence="3 4" key="1">
    <citation type="submission" date="2017-07" db="EMBL/GenBank/DDBJ databases">
        <title>Draft sequence of Rhodococcus enclensis 23b-28.</title>
        <authorList>
            <person name="Besaury L."/>
            <person name="Sancelme M."/>
            <person name="Amato P."/>
            <person name="Lallement A."/>
            <person name="Delort A.-M."/>
        </authorList>
    </citation>
    <scope>NUCLEOTIDE SEQUENCE [LARGE SCALE GENOMIC DNA]</scope>
    <source>
        <strain evidence="3 4">23b-28</strain>
    </source>
</reference>
<gene>
    <name evidence="3" type="ORF">CHR55_33005</name>
</gene>
<evidence type="ECO:0000313" key="3">
    <source>
        <dbReference type="EMBL" id="PCK22176.1"/>
    </source>
</evidence>
<evidence type="ECO:0000259" key="2">
    <source>
        <dbReference type="Pfam" id="PF20182"/>
    </source>
</evidence>
<keyword evidence="1" id="KW-1133">Transmembrane helix</keyword>
<proteinExistence type="predicted"/>
<protein>
    <recommendedName>
        <fullName evidence="2">DUF6545 domain-containing protein</fullName>
    </recommendedName>
</protein>
<dbReference type="EMBL" id="NOVD01000082">
    <property type="protein sequence ID" value="PCK22176.1"/>
    <property type="molecule type" value="Genomic_DNA"/>
</dbReference>
<dbReference type="AlphaFoldDB" id="A0A2A5IYI4"/>
<sequence length="391" mass="43519">MTNTIPAPLHALILLFVWSVLAARSTLLRFNNYDVRLTHALTFACIALTLKDPTVASVLNPILGPTLTRTLVHILILWSVAALVGVYNSWDPTEPHWKQPTLYCIATTLGVLLLVLSAPARAAETTVELTGGWQAVAYFAIYAAFTAYGLGRVTLDYLRSWKRIRTASTKVTVIGVIVFFVSMLVESLQMLAVAILTGSGKGERLVEAKSNSNGWLFAVMMLVAVTLSGLPFFRSDMRRELWDQFRIHRLWKTITRTEPDLVFGTIRDRRTLTDSQRQLRVTSEVFDVVQRLNHYAEPINDGRWDDQLAQLGLTPTQATAVYQAAQLQNAIERRKRGLSPLDEKAQIATAPAAPDDTESAIAAMMLIAQHWSLAGRLRQSSISEQEHAQIP</sequence>
<organism evidence="3 4">
    <name type="scientific">Rhodococcus qingshengii</name>
    <dbReference type="NCBI Taxonomy" id="334542"/>
    <lineage>
        <taxon>Bacteria</taxon>
        <taxon>Bacillati</taxon>
        <taxon>Actinomycetota</taxon>
        <taxon>Actinomycetes</taxon>
        <taxon>Mycobacteriales</taxon>
        <taxon>Nocardiaceae</taxon>
        <taxon>Rhodococcus</taxon>
        <taxon>Rhodococcus erythropolis group</taxon>
    </lineage>
</organism>
<comment type="caution">
    <text evidence="3">The sequence shown here is derived from an EMBL/GenBank/DDBJ whole genome shotgun (WGS) entry which is preliminary data.</text>
</comment>
<evidence type="ECO:0000313" key="4">
    <source>
        <dbReference type="Proteomes" id="UP000230886"/>
    </source>
</evidence>